<feature type="chain" id="PRO_5039040072" description="Lipoprotein" evidence="1">
    <location>
        <begin position="24"/>
        <end position="209"/>
    </location>
</feature>
<evidence type="ECO:0008006" key="4">
    <source>
        <dbReference type="Google" id="ProtNLM"/>
    </source>
</evidence>
<evidence type="ECO:0000313" key="2">
    <source>
        <dbReference type="EMBL" id="HJA70520.1"/>
    </source>
</evidence>
<protein>
    <recommendedName>
        <fullName evidence="4">Lipoprotein</fullName>
    </recommendedName>
</protein>
<gene>
    <name evidence="2" type="ORF">IAA07_02935</name>
</gene>
<feature type="signal peptide" evidence="1">
    <location>
        <begin position="1"/>
        <end position="23"/>
    </location>
</feature>
<dbReference type="AlphaFoldDB" id="A0A9D2HGT5"/>
<dbReference type="EMBL" id="DWZA01000026">
    <property type="protein sequence ID" value="HJA70520.1"/>
    <property type="molecule type" value="Genomic_DNA"/>
</dbReference>
<reference evidence="2" key="2">
    <citation type="submission" date="2021-04" db="EMBL/GenBank/DDBJ databases">
        <authorList>
            <person name="Gilroy R."/>
        </authorList>
    </citation>
    <scope>NUCLEOTIDE SEQUENCE</scope>
    <source>
        <strain evidence="2">CHK178-16964</strain>
    </source>
</reference>
<organism evidence="2 3">
    <name type="scientific">Candidatus Lachnoclostridium stercoravium</name>
    <dbReference type="NCBI Taxonomy" id="2838633"/>
    <lineage>
        <taxon>Bacteria</taxon>
        <taxon>Bacillati</taxon>
        <taxon>Bacillota</taxon>
        <taxon>Clostridia</taxon>
        <taxon>Lachnospirales</taxon>
        <taxon>Lachnospiraceae</taxon>
    </lineage>
</organism>
<proteinExistence type="predicted"/>
<accession>A0A9D2HGT5</accession>
<keyword evidence="1" id="KW-0732">Signal</keyword>
<evidence type="ECO:0000256" key="1">
    <source>
        <dbReference type="SAM" id="SignalP"/>
    </source>
</evidence>
<name>A0A9D2HGT5_9FIRM</name>
<dbReference type="Proteomes" id="UP000823900">
    <property type="component" value="Unassembled WGS sequence"/>
</dbReference>
<evidence type="ECO:0000313" key="3">
    <source>
        <dbReference type="Proteomes" id="UP000823900"/>
    </source>
</evidence>
<sequence length="209" mass="21790">MRKAAAGLFVLAAVLLYGCGGQAKTGAGFQPDSSSIYVSGDGTVSSAIVETYEEGNYDTESLKAFLDGEVSRYVQEHPGEGETPAVSLKECSAADGKMTAVFEYASPEDLIAFSADQQDESVGLTSMKIMTAEEAFSGGQALGEFVDPQGQAVSLTDVMKEDKATAIVTEGEALIQTEGKILFVSKGTEVDGEKNQAKVGGAPSCIIFK</sequence>
<dbReference type="PROSITE" id="PS51257">
    <property type="entry name" value="PROKAR_LIPOPROTEIN"/>
    <property type="match status" value="1"/>
</dbReference>
<reference evidence="2" key="1">
    <citation type="journal article" date="2021" name="PeerJ">
        <title>Extensive microbial diversity within the chicken gut microbiome revealed by metagenomics and culture.</title>
        <authorList>
            <person name="Gilroy R."/>
            <person name="Ravi A."/>
            <person name="Getino M."/>
            <person name="Pursley I."/>
            <person name="Horton D.L."/>
            <person name="Alikhan N.F."/>
            <person name="Baker D."/>
            <person name="Gharbi K."/>
            <person name="Hall N."/>
            <person name="Watson M."/>
            <person name="Adriaenssens E.M."/>
            <person name="Foster-Nyarko E."/>
            <person name="Jarju S."/>
            <person name="Secka A."/>
            <person name="Antonio M."/>
            <person name="Oren A."/>
            <person name="Chaudhuri R.R."/>
            <person name="La Ragione R."/>
            <person name="Hildebrand F."/>
            <person name="Pallen M.J."/>
        </authorList>
    </citation>
    <scope>NUCLEOTIDE SEQUENCE</scope>
    <source>
        <strain evidence="2">CHK178-16964</strain>
    </source>
</reference>
<comment type="caution">
    <text evidence="2">The sequence shown here is derived from an EMBL/GenBank/DDBJ whole genome shotgun (WGS) entry which is preliminary data.</text>
</comment>